<evidence type="ECO:0000313" key="1">
    <source>
        <dbReference type="EMBL" id="KAI8014135.1"/>
    </source>
</evidence>
<keyword evidence="1" id="KW-0418">Kinase</keyword>
<organism evidence="1 2">
    <name type="scientific">Camellia lanceoleosa</name>
    <dbReference type="NCBI Taxonomy" id="1840588"/>
    <lineage>
        <taxon>Eukaryota</taxon>
        <taxon>Viridiplantae</taxon>
        <taxon>Streptophyta</taxon>
        <taxon>Embryophyta</taxon>
        <taxon>Tracheophyta</taxon>
        <taxon>Spermatophyta</taxon>
        <taxon>Magnoliopsida</taxon>
        <taxon>eudicotyledons</taxon>
        <taxon>Gunneridae</taxon>
        <taxon>Pentapetalae</taxon>
        <taxon>asterids</taxon>
        <taxon>Ericales</taxon>
        <taxon>Theaceae</taxon>
        <taxon>Camellia</taxon>
    </lineage>
</organism>
<keyword evidence="1" id="KW-0808">Transferase</keyword>
<dbReference type="EMBL" id="CM045761">
    <property type="protein sequence ID" value="KAI8014135.1"/>
    <property type="molecule type" value="Genomic_DNA"/>
</dbReference>
<gene>
    <name evidence="1" type="ORF">LOK49_LG05G02531</name>
</gene>
<keyword evidence="2" id="KW-1185">Reference proteome</keyword>
<evidence type="ECO:0000313" key="2">
    <source>
        <dbReference type="Proteomes" id="UP001060215"/>
    </source>
</evidence>
<comment type="caution">
    <text evidence="1">The sequence shown here is derived from an EMBL/GenBank/DDBJ whole genome shotgun (WGS) entry which is preliminary data.</text>
</comment>
<reference evidence="1 2" key="1">
    <citation type="journal article" date="2022" name="Plant J.">
        <title>Chromosome-level genome of Camellia lanceoleosa provides a valuable resource for understanding genome evolution and self-incompatibility.</title>
        <authorList>
            <person name="Gong W."/>
            <person name="Xiao S."/>
            <person name="Wang L."/>
            <person name="Liao Z."/>
            <person name="Chang Y."/>
            <person name="Mo W."/>
            <person name="Hu G."/>
            <person name="Li W."/>
            <person name="Zhao G."/>
            <person name="Zhu H."/>
            <person name="Hu X."/>
            <person name="Ji K."/>
            <person name="Xiang X."/>
            <person name="Song Q."/>
            <person name="Yuan D."/>
            <person name="Jin S."/>
            <person name="Zhang L."/>
        </authorList>
    </citation>
    <scope>NUCLEOTIDE SEQUENCE [LARGE SCALE GENOMIC DNA]</scope>
    <source>
        <strain evidence="1">SQ_2022a</strain>
    </source>
</reference>
<proteinExistence type="predicted"/>
<accession>A0ACC0HLR6</accession>
<name>A0ACC0HLR6_9ERIC</name>
<dbReference type="Proteomes" id="UP001060215">
    <property type="component" value="Chromosome 4"/>
</dbReference>
<protein>
    <submittedName>
        <fullName evidence="1">Wall-associated receptor kinase 2</fullName>
    </submittedName>
</protein>
<keyword evidence="1" id="KW-0675">Receptor</keyword>
<sequence length="373" mass="40630">MPENLPLTMYNLPLIFLQLNLGWVLLVASFAAAQFMPGCLDYCGNISIPYPFGTSKECYVEEHFLVTCNDTHYDPPKLFLTTSDIEIIDIHLSGQLRISSEVAYDCFNEGGVLEDYSDERTRLAKFPVSNTRNKFTAVGCDSYAVISGSQGQKYDMGCLSLCDNINNVINGSCSGIGCCQMSIPKGVRSFNISVRSYDNHTLVWNFNPCSYAFVAEEASYNFSSLDLANLQNRTMFPVVLDWSVGDQTCAEAKNNLSSFACKANSDCHDFDNGPGYRCNCSQGYEGNPYLPNGCIDINECIISSPCNMTCQNLPGTYNCSCPEGYEGDGRKNGSGCGLVPVPNHGLPVINIALGISTSISGLLLGGSWLYLGI</sequence>